<reference evidence="2" key="1">
    <citation type="submission" date="2022-06" db="EMBL/GenBank/DDBJ databases">
        <title>Physiological and biochemical characterization and genomic elucidation of a strain of the genus Ensifer adhaerens M8 that combines arsenic oxidation and chromium reduction.</title>
        <authorList>
            <person name="Li X."/>
            <person name="Yu c."/>
        </authorList>
    </citation>
    <scope>NUCLEOTIDE SEQUENCE</scope>
    <source>
        <strain evidence="2">M8</strain>
    </source>
</reference>
<organism evidence="2 3">
    <name type="scientific">Ensifer adhaerens</name>
    <name type="common">Sinorhizobium morelense</name>
    <dbReference type="NCBI Taxonomy" id="106592"/>
    <lineage>
        <taxon>Bacteria</taxon>
        <taxon>Pseudomonadati</taxon>
        <taxon>Pseudomonadota</taxon>
        <taxon>Alphaproteobacteria</taxon>
        <taxon>Hyphomicrobiales</taxon>
        <taxon>Rhizobiaceae</taxon>
        <taxon>Sinorhizobium/Ensifer group</taxon>
        <taxon>Ensifer</taxon>
    </lineage>
</organism>
<accession>A0A9Q9DB69</accession>
<dbReference type="Proteomes" id="UP001055460">
    <property type="component" value="Chromosome"/>
</dbReference>
<dbReference type="EMBL" id="CP098807">
    <property type="protein sequence ID" value="USJ24697.1"/>
    <property type="molecule type" value="Genomic_DNA"/>
</dbReference>
<dbReference type="InterPro" id="IPR010781">
    <property type="entry name" value="DUF1376"/>
</dbReference>
<feature type="compositionally biased region" description="Basic and acidic residues" evidence="1">
    <location>
        <begin position="136"/>
        <end position="145"/>
    </location>
</feature>
<feature type="region of interest" description="Disordered" evidence="1">
    <location>
        <begin position="247"/>
        <end position="267"/>
    </location>
</feature>
<proteinExistence type="predicted"/>
<dbReference type="Pfam" id="PF07120">
    <property type="entry name" value="DUF1376"/>
    <property type="match status" value="1"/>
</dbReference>
<dbReference type="RefSeq" id="WP_252160509.1">
    <property type="nucleotide sequence ID" value="NZ_CP098807.1"/>
</dbReference>
<sequence length="267" mass="30068">MTKMPWIRFFPSDWLAGTRGMSAVETGVYITLIATMYERGEPIPEDHARLSRLCGASNSSFAKAIETLVDEGKIVRVDGGLWNDRVEKEQVYLSEKSEVGSRAARVRWSKKGNENNAPIDAGALPMQSPGNANPKPEARVVKEEPNGSSKKRGTRLSVDWSPDIAFAVSIGLSQAQAMTEAAKFREWWPAQPGQKGVKLDWDLTWKTWCRKAAERLPRAQAPPRPMSPHMQRQHDIHQKLKRDLYGEPDDEFAGQTVDLTERDFRSH</sequence>
<name>A0A9Q9DB69_ENSAD</name>
<dbReference type="AlphaFoldDB" id="A0A9Q9DB69"/>
<evidence type="ECO:0000256" key="1">
    <source>
        <dbReference type="SAM" id="MobiDB-lite"/>
    </source>
</evidence>
<evidence type="ECO:0000313" key="3">
    <source>
        <dbReference type="Proteomes" id="UP001055460"/>
    </source>
</evidence>
<protein>
    <submittedName>
        <fullName evidence="2">YdaU family protein</fullName>
    </submittedName>
</protein>
<feature type="region of interest" description="Disordered" evidence="1">
    <location>
        <begin position="104"/>
        <end position="156"/>
    </location>
</feature>
<evidence type="ECO:0000313" key="2">
    <source>
        <dbReference type="EMBL" id="USJ24697.1"/>
    </source>
</evidence>
<gene>
    <name evidence="2" type="ORF">NE863_06955</name>
</gene>